<dbReference type="AlphaFoldDB" id="M4NG20"/>
<dbReference type="EMBL" id="CP003470">
    <property type="protein sequence ID" value="AGG89012.1"/>
    <property type="molecule type" value="Genomic_DNA"/>
</dbReference>
<proteinExistence type="predicted"/>
<reference evidence="1 2" key="1">
    <citation type="submission" date="2012-04" db="EMBL/GenBank/DDBJ databases">
        <title>Complete genome of Rhodanobacter sp. 2APBS1.</title>
        <authorList>
            <consortium name="US DOE Joint Genome Institute"/>
            <person name="Huntemann M."/>
            <person name="Wei C.-L."/>
            <person name="Han J."/>
            <person name="Detter J.C."/>
            <person name="Han C."/>
            <person name="Tapia R."/>
            <person name="Munk A.C.C."/>
            <person name="Chen A."/>
            <person name="Krypides N."/>
            <person name="Mavromatis K."/>
            <person name="Markowitz V."/>
            <person name="Szeto E."/>
            <person name="Ivanova N."/>
            <person name="Mikhailova N."/>
            <person name="Ovchinnikova G."/>
            <person name="Pagani I."/>
            <person name="Pati A."/>
            <person name="Goodwin L."/>
            <person name="Peters L."/>
            <person name="Pitluck S."/>
            <person name="Woyke T."/>
            <person name="Prakash O."/>
            <person name="Elkins J."/>
            <person name="Brown S."/>
            <person name="Palumbo A."/>
            <person name="Hemme C."/>
            <person name="Zhou J."/>
            <person name="Watson D."/>
            <person name="Jardine P."/>
            <person name="Kostka J."/>
            <person name="Green S."/>
        </authorList>
    </citation>
    <scope>NUCLEOTIDE SEQUENCE [LARGE SCALE GENOMIC DNA]</scope>
    <source>
        <strain evidence="1 2">2APBS1</strain>
    </source>
</reference>
<accession>M4NG20</accession>
<dbReference type="Proteomes" id="UP000011859">
    <property type="component" value="Chromosome"/>
</dbReference>
<dbReference type="KEGG" id="rhd:R2APBS1_1888"/>
<dbReference type="GeneID" id="72428622"/>
<protein>
    <submittedName>
        <fullName evidence="1">Uncharacterized protein</fullName>
    </submittedName>
</protein>
<keyword evidence="2" id="KW-1185">Reference proteome</keyword>
<evidence type="ECO:0000313" key="2">
    <source>
        <dbReference type="Proteomes" id="UP000011859"/>
    </source>
</evidence>
<gene>
    <name evidence="1" type="ORF">R2APBS1_1888</name>
</gene>
<name>M4NG20_9GAMM</name>
<dbReference type="HOGENOM" id="CLU_1474088_0_0_6"/>
<evidence type="ECO:0000313" key="1">
    <source>
        <dbReference type="EMBL" id="AGG89012.1"/>
    </source>
</evidence>
<dbReference type="OrthoDB" id="6625298at2"/>
<sequence>MLKQIFGQLSLPVLDPLGIVTALADRREKRRDARRLRTGAIAQLRRDLLAFGASEQLDLFAAVLPSADRELLVPTHDFCRTVASEWTDQQIVALCDGIIRASLEGLRGFKDPARRRELLTWFAPSSDPDETLSFAFCCRIAGLDPEPIYTSVWHQFKAEIRGYLEEDRAPADTHEHQDDFLFA</sequence>
<dbReference type="RefSeq" id="WP_015447737.1">
    <property type="nucleotide sequence ID" value="NC_020541.1"/>
</dbReference>
<dbReference type="STRING" id="666685.R2APBS1_1888"/>
<organism evidence="1 2">
    <name type="scientific">Rhodanobacter denitrificans</name>
    <dbReference type="NCBI Taxonomy" id="666685"/>
    <lineage>
        <taxon>Bacteria</taxon>
        <taxon>Pseudomonadati</taxon>
        <taxon>Pseudomonadota</taxon>
        <taxon>Gammaproteobacteria</taxon>
        <taxon>Lysobacterales</taxon>
        <taxon>Rhodanobacteraceae</taxon>
        <taxon>Rhodanobacter</taxon>
    </lineage>
</organism>